<dbReference type="EMBL" id="HBHX01041440">
    <property type="protein sequence ID" value="CAE0122296.1"/>
    <property type="molecule type" value="Transcribed_RNA"/>
</dbReference>
<reference evidence="1" key="1">
    <citation type="submission" date="2021-01" db="EMBL/GenBank/DDBJ databases">
        <authorList>
            <person name="Corre E."/>
            <person name="Pelletier E."/>
            <person name="Niang G."/>
            <person name="Scheremetjew M."/>
            <person name="Finn R."/>
            <person name="Kale V."/>
            <person name="Holt S."/>
            <person name="Cochrane G."/>
            <person name="Meng A."/>
            <person name="Brown T."/>
            <person name="Cohen L."/>
        </authorList>
    </citation>
    <scope>NUCLEOTIDE SEQUENCE</scope>
    <source>
        <strain evidence="1">CCMP281</strain>
    </source>
</reference>
<proteinExistence type="predicted"/>
<name>A0A7S3B1S0_9EUKA</name>
<accession>A0A7S3B1S0</accession>
<gene>
    <name evidence="1" type="ORF">HERI1096_LOCUS22997</name>
</gene>
<sequence length="131" mass="15013">MPYRMTTLDTGTTLNKTETYDGFVNASDLWHFRQGQPPNVPNEYMHWHVAPKADGEKMRELLATACIQRSGFDRKGPWQSGMRDFSKNYQYKFTQPELPKGIKCDPIPPKKIEAWHSQNAEFFGAAAIFGV</sequence>
<evidence type="ECO:0000313" key="1">
    <source>
        <dbReference type="EMBL" id="CAE0122296.1"/>
    </source>
</evidence>
<dbReference type="AlphaFoldDB" id="A0A7S3B1S0"/>
<protein>
    <submittedName>
        <fullName evidence="1">Uncharacterized protein</fullName>
    </submittedName>
</protein>
<organism evidence="1">
    <name type="scientific">Haptolina ericina</name>
    <dbReference type="NCBI Taxonomy" id="156174"/>
    <lineage>
        <taxon>Eukaryota</taxon>
        <taxon>Haptista</taxon>
        <taxon>Haptophyta</taxon>
        <taxon>Prymnesiophyceae</taxon>
        <taxon>Prymnesiales</taxon>
        <taxon>Prymnesiaceae</taxon>
        <taxon>Haptolina</taxon>
    </lineage>
</organism>